<name>F7XZW1_MESOW</name>
<sequence length="46" mass="4834">MNVVAALLIFIGMGLISQDICRSLDCIGGNQAACAFVAKRYEAKAS</sequence>
<dbReference type="EMBL" id="CP002279">
    <property type="protein sequence ID" value="AEH88175.1"/>
    <property type="molecule type" value="Genomic_DNA"/>
</dbReference>
<proteinExistence type="predicted"/>
<evidence type="ECO:0000313" key="1">
    <source>
        <dbReference type="EMBL" id="AEH88175.1"/>
    </source>
</evidence>
<dbReference type="Proteomes" id="UP000001623">
    <property type="component" value="Chromosome"/>
</dbReference>
<dbReference type="HOGENOM" id="CLU_3185658_0_0_5"/>
<reference evidence="1 2" key="1">
    <citation type="submission" date="2010-10" db="EMBL/GenBank/DDBJ databases">
        <title>Complete sequence of Mesorhizobium opportunistum WSM2075.</title>
        <authorList>
            <consortium name="US DOE Joint Genome Institute"/>
            <person name="Lucas S."/>
            <person name="Copeland A."/>
            <person name="Lapidus A."/>
            <person name="Cheng J.-F."/>
            <person name="Bruce D."/>
            <person name="Goodwin L."/>
            <person name="Pitluck S."/>
            <person name="Chertkov O."/>
            <person name="Misra M."/>
            <person name="Detter J.C."/>
            <person name="Han C."/>
            <person name="Tapia R."/>
            <person name="Land M."/>
            <person name="Hauser L."/>
            <person name="Kyrpides N."/>
            <person name="Ovchinnikova G."/>
            <person name="Mavrommatis K.M."/>
            <person name="Tiwari R.P."/>
            <person name="Howieson J.G."/>
            <person name="O'Hara G.W."/>
            <person name="Nandasena K.G."/>
            <person name="Woyke T."/>
        </authorList>
    </citation>
    <scope>NUCLEOTIDE SEQUENCE [LARGE SCALE GENOMIC DNA]</scope>
    <source>
        <strain evidence="2">LMG 24607 / HAMBI 3007 / WSM2075</strain>
    </source>
</reference>
<dbReference type="RefSeq" id="WP_013894859.1">
    <property type="nucleotide sequence ID" value="NC_015675.1"/>
</dbReference>
<dbReference type="AlphaFoldDB" id="F7XZW1"/>
<accession>F7XZW1</accession>
<evidence type="ECO:0000313" key="2">
    <source>
        <dbReference type="Proteomes" id="UP000001623"/>
    </source>
</evidence>
<dbReference type="KEGG" id="mop:Mesop_3733"/>
<gene>
    <name evidence="1" type="ordered locus">Mesop_3733</name>
</gene>
<organism evidence="1 2">
    <name type="scientific">Mesorhizobium opportunistum (strain LMG 24607 / HAMBI 3007 / WSM2075)</name>
    <dbReference type="NCBI Taxonomy" id="536019"/>
    <lineage>
        <taxon>Bacteria</taxon>
        <taxon>Pseudomonadati</taxon>
        <taxon>Pseudomonadota</taxon>
        <taxon>Alphaproteobacteria</taxon>
        <taxon>Hyphomicrobiales</taxon>
        <taxon>Phyllobacteriaceae</taxon>
        <taxon>Mesorhizobium</taxon>
    </lineage>
</organism>
<protein>
    <submittedName>
        <fullName evidence="1">Uncharacterized protein</fullName>
    </submittedName>
</protein>